<protein>
    <recommendedName>
        <fullName evidence="1">Large polyvalent protein associated domain-containing protein</fullName>
    </recommendedName>
</protein>
<dbReference type="InterPro" id="IPR041311">
    <property type="entry name" value="LPD29"/>
</dbReference>
<comment type="caution">
    <text evidence="2">The sequence shown here is derived from an EMBL/GenBank/DDBJ whole genome shotgun (WGS) entry which is preliminary data.</text>
</comment>
<sequence>MTYFKNIHSLAELKKEYRRLALENHPDKGGSTEVMQQINVEFERLHEIWKNDTTVSANASGYENDYAGASAKEYTDFVYNEYRWKGRNYQGQHTPEIVELVRNWMKETYPKYKFSVSRHNYNSIHIYLVKADFEAFKKDKGVVFHHDVNHYHIDNDDILTDRAKEVMKNVCDFVMSYNFDDSDPMTDYFCTNFYLTLGVGTYKKPYKVELPKLDCKSKKTDVFKHPEGTAHKAIRQALGGAYFSFHNSQRLQGKMVLGEDSYGHSGDKYFWPLSYSSAKTAQKRMDKLEKAGIRCKLTGYNGGCIEFLGYTPETEALLEKERQDVINAHQAWQAKQVQIG</sequence>
<dbReference type="Proteomes" id="UP000003879">
    <property type="component" value="Unassembled WGS sequence"/>
</dbReference>
<dbReference type="CDD" id="cd06257">
    <property type="entry name" value="DnaJ"/>
    <property type="match status" value="1"/>
</dbReference>
<dbReference type="PATRIC" id="fig|997883.3.peg.2460"/>
<dbReference type="InterPro" id="IPR036869">
    <property type="entry name" value="J_dom_sf"/>
</dbReference>
<dbReference type="Gene3D" id="1.10.287.110">
    <property type="entry name" value="DnaJ domain"/>
    <property type="match status" value="1"/>
</dbReference>
<proteinExistence type="predicted"/>
<dbReference type="Pfam" id="PF18847">
    <property type="entry name" value="LPD29"/>
    <property type="match status" value="1"/>
</dbReference>
<dbReference type="HOGENOM" id="CLU_070516_0_0_10"/>
<reference evidence="2 3" key="1">
    <citation type="submission" date="2012-02" db="EMBL/GenBank/DDBJ databases">
        <title>The Genome Sequence of Bacteroides fragilis CL07T12C05.</title>
        <authorList>
            <consortium name="The Broad Institute Genome Sequencing Platform"/>
            <person name="Earl A."/>
            <person name="Ward D."/>
            <person name="Feldgarden M."/>
            <person name="Gevers D."/>
            <person name="Zitomersky N.L."/>
            <person name="Coyne M.J."/>
            <person name="Comstock L.E."/>
            <person name="Young S.K."/>
            <person name="Zeng Q."/>
            <person name="Gargeya S."/>
            <person name="Fitzgerald M."/>
            <person name="Haas B."/>
            <person name="Abouelleil A."/>
            <person name="Alvarado L."/>
            <person name="Arachchi H.M."/>
            <person name="Berlin A."/>
            <person name="Chapman S.B."/>
            <person name="Gearin G."/>
            <person name="Goldberg J."/>
            <person name="Griggs A."/>
            <person name="Gujja S."/>
            <person name="Hansen M."/>
            <person name="Heiman D."/>
            <person name="Howarth C."/>
            <person name="Larimer J."/>
            <person name="Lui A."/>
            <person name="MacDonald P.J.P."/>
            <person name="McCowen C."/>
            <person name="Montmayeur A."/>
            <person name="Murphy C."/>
            <person name="Neiman D."/>
            <person name="Pearson M."/>
            <person name="Priest M."/>
            <person name="Roberts A."/>
            <person name="Saif S."/>
            <person name="Shea T."/>
            <person name="Sisk P."/>
            <person name="Stolte C."/>
            <person name="Sykes S."/>
            <person name="Wortman J."/>
            <person name="Nusbaum C."/>
            <person name="Birren B."/>
        </authorList>
    </citation>
    <scope>NUCLEOTIDE SEQUENCE [LARGE SCALE GENOMIC DNA]</scope>
    <source>
        <strain evidence="2 3">CL07T12C05</strain>
    </source>
</reference>
<feature type="domain" description="Large polyvalent protein associated" evidence="1">
    <location>
        <begin position="93"/>
        <end position="178"/>
    </location>
</feature>
<accession>A0A0E2AQ68</accession>
<dbReference type="AlphaFoldDB" id="A0A0E2AQ68"/>
<dbReference type="InterPro" id="IPR001623">
    <property type="entry name" value="DnaJ_domain"/>
</dbReference>
<gene>
    <name evidence="2" type="ORF">HMPREF1056_02350</name>
</gene>
<name>A0A0E2AQ68_BACFG</name>
<organism evidence="2 3">
    <name type="scientific">Bacteroides fragilis CL07T12C05</name>
    <dbReference type="NCBI Taxonomy" id="997883"/>
    <lineage>
        <taxon>Bacteria</taxon>
        <taxon>Pseudomonadati</taxon>
        <taxon>Bacteroidota</taxon>
        <taxon>Bacteroidia</taxon>
        <taxon>Bacteroidales</taxon>
        <taxon>Bacteroidaceae</taxon>
        <taxon>Bacteroides</taxon>
    </lineage>
</organism>
<evidence type="ECO:0000259" key="1">
    <source>
        <dbReference type="Pfam" id="PF18847"/>
    </source>
</evidence>
<dbReference type="SUPFAM" id="SSF46565">
    <property type="entry name" value="Chaperone J-domain"/>
    <property type="match status" value="1"/>
</dbReference>
<dbReference type="RefSeq" id="WP_005794111.1">
    <property type="nucleotide sequence ID" value="NZ_JH724215.1"/>
</dbReference>
<evidence type="ECO:0000313" key="2">
    <source>
        <dbReference type="EMBL" id="EIY96462.1"/>
    </source>
</evidence>
<evidence type="ECO:0000313" key="3">
    <source>
        <dbReference type="Proteomes" id="UP000003879"/>
    </source>
</evidence>
<dbReference type="EMBL" id="AGXN01000012">
    <property type="protein sequence ID" value="EIY96462.1"/>
    <property type="molecule type" value="Genomic_DNA"/>
</dbReference>